<dbReference type="InterPro" id="IPR057538">
    <property type="entry name" value="RXYLT1_C"/>
</dbReference>
<proteinExistence type="predicted"/>
<dbReference type="InterPro" id="IPR055286">
    <property type="entry name" value="RXYLT1-like"/>
</dbReference>
<evidence type="ECO:0000259" key="1">
    <source>
        <dbReference type="Pfam" id="PF24785"/>
    </source>
</evidence>
<dbReference type="Proteomes" id="UP000629098">
    <property type="component" value="Unassembled WGS sequence"/>
</dbReference>
<sequence length="358" mass="42432">MCVDLIELHPGTLRSSLWISDIFQHQIRKFDGCLNKNTFPVFIVHGDMALGLKDRSLNFRLFSYLNQESHSFGLIHIYDENYDHDISSYYLEKCVLVFRNFFRPQGGMFQFLKDYSKSFSYPIYSQSKHSGIKLQASKLRTRFYGFQFMKRQYLPSLPTKKIFHFPLGYIDRFAIEKKNNLLKITDREYKWSFCGDSFKTDRKLMVEYLSNCQPNFIHEYKGFTGKGSLSGEDYWIFLTKSIFIPCPFGNVNIDSYRLFEALEAGAIPIILKSYAFQPYDYYKNLLGEHPIPTFYSWQEVKLFIDNINITTIEELYEKVSKWYANFKFNLKQEIRETLLKTAKGNLLSHDVKQLDKYM</sequence>
<protein>
    <recommendedName>
        <fullName evidence="1">RXYLT1 C-terminal domain-containing protein</fullName>
    </recommendedName>
</protein>
<comment type="caution">
    <text evidence="2">The sequence shown here is derived from an EMBL/GenBank/DDBJ whole genome shotgun (WGS) entry which is preliminary data.</text>
</comment>
<gene>
    <name evidence="2" type="ORF">ICL16_14625</name>
</gene>
<dbReference type="RefSeq" id="WP_190828823.1">
    <property type="nucleotide sequence ID" value="NZ_CAWPPI010000050.1"/>
</dbReference>
<feature type="domain" description="RXYLT1 C-terminal" evidence="1">
    <location>
        <begin position="173"/>
        <end position="338"/>
    </location>
</feature>
<dbReference type="PANTHER" id="PTHR15576:SF1">
    <property type="entry name" value="RIBITOL-5-PHOSPHATE XYLOSYLTRANSFERASE 1"/>
    <property type="match status" value="1"/>
</dbReference>
<dbReference type="Pfam" id="PF24785">
    <property type="entry name" value="RXYLT1_C"/>
    <property type="match status" value="1"/>
</dbReference>
<dbReference type="GO" id="GO:0120053">
    <property type="term" value="F:ribitol beta-1,4-xylosyltransferase activity"/>
    <property type="evidence" value="ECO:0007669"/>
    <property type="project" value="InterPro"/>
</dbReference>
<dbReference type="AlphaFoldDB" id="A0A8J6XCP8"/>
<reference evidence="2" key="1">
    <citation type="submission" date="2020-09" db="EMBL/GenBank/DDBJ databases">
        <title>Iningainema tapete sp. nov. (Scytonemataceae, Cyanobacteria) from greenhouses in central Florida (USA) produces two types of nodularin with biosynthetic potential for microcystin-LR and anabaenopeptins.</title>
        <authorList>
            <person name="Berthold D.E."/>
            <person name="Lefler F.W."/>
            <person name="Huang I.-S."/>
            <person name="Abdulla H."/>
            <person name="Zimba P.V."/>
            <person name="Laughinghouse H.D. IV."/>
        </authorList>
    </citation>
    <scope>NUCLEOTIDE SEQUENCE</scope>
    <source>
        <strain evidence="2">BLCCT55</strain>
    </source>
</reference>
<name>A0A8J6XCP8_9CYAN</name>
<accession>A0A8J6XCP8</accession>
<evidence type="ECO:0000313" key="2">
    <source>
        <dbReference type="EMBL" id="MBD2773270.1"/>
    </source>
</evidence>
<keyword evidence="3" id="KW-1185">Reference proteome</keyword>
<organism evidence="2 3">
    <name type="scientific">Iningainema tapete BLCC-T55</name>
    <dbReference type="NCBI Taxonomy" id="2748662"/>
    <lineage>
        <taxon>Bacteria</taxon>
        <taxon>Bacillati</taxon>
        <taxon>Cyanobacteriota</taxon>
        <taxon>Cyanophyceae</taxon>
        <taxon>Nostocales</taxon>
        <taxon>Scytonemataceae</taxon>
        <taxon>Iningainema tapete</taxon>
    </lineage>
</organism>
<dbReference type="EMBL" id="JACXAE010000050">
    <property type="protein sequence ID" value="MBD2773270.1"/>
    <property type="molecule type" value="Genomic_DNA"/>
</dbReference>
<evidence type="ECO:0000313" key="3">
    <source>
        <dbReference type="Proteomes" id="UP000629098"/>
    </source>
</evidence>
<dbReference type="PANTHER" id="PTHR15576">
    <property type="entry name" value="RIBITOL-5-PHOSPHATE XYLOSYLTRANSFERASE 1"/>
    <property type="match status" value="1"/>
</dbReference>
<dbReference type="GO" id="GO:0035269">
    <property type="term" value="P:protein O-linked glycosylation via mannose"/>
    <property type="evidence" value="ECO:0007669"/>
    <property type="project" value="InterPro"/>
</dbReference>